<comment type="catalytic activity">
    <reaction evidence="1">
        <text>ATP + protein L-histidine = ADP + protein N-phospho-L-histidine.</text>
        <dbReference type="EC" id="2.7.13.3"/>
    </reaction>
</comment>
<comment type="subcellular location">
    <subcellularLocation>
        <location evidence="2">Membrane</location>
    </subcellularLocation>
</comment>
<evidence type="ECO:0000256" key="8">
    <source>
        <dbReference type="SAM" id="Coils"/>
    </source>
</evidence>
<evidence type="ECO:0000259" key="10">
    <source>
        <dbReference type="PROSITE" id="PS50109"/>
    </source>
</evidence>
<dbReference type="InterPro" id="IPR003660">
    <property type="entry name" value="HAMP_dom"/>
</dbReference>
<name>A0A2G3E1Y4_9FIRM</name>
<comment type="caution">
    <text evidence="12">The sequence shown here is derived from an EMBL/GenBank/DDBJ whole genome shotgun (WGS) entry which is preliminary data.</text>
</comment>
<dbReference type="CDD" id="cd06225">
    <property type="entry name" value="HAMP"/>
    <property type="match status" value="1"/>
</dbReference>
<reference evidence="12 13" key="2">
    <citation type="submission" date="2017-10" db="EMBL/GenBank/DDBJ databases">
        <authorList>
            <person name="Banno H."/>
            <person name="Chua N.-H."/>
        </authorList>
    </citation>
    <scope>NUCLEOTIDE SEQUENCE [LARGE SCALE GENOMIC DNA]</scope>
    <source>
        <strain evidence="12 13">JK623</strain>
    </source>
</reference>
<dbReference type="PROSITE" id="PS50109">
    <property type="entry name" value="HIS_KIN"/>
    <property type="match status" value="1"/>
</dbReference>
<sequence>MRKLIRKLQQQSLRRKLILLFSFFALVILSVNTLIFSRFGRMLNQLGGVYESNRQLNELDSVITDLQASIDEYVSTRSFDSIESYYDNEQNLRNHAETLNNEASDNALLLAEKNINGLCHSYLELAEQTVDAKRGRNVELYAQLSEQTEKLGAQIHTYIYSLNNELFKSNSQTYQRVSQSIKKLELVSVAALLVIILASVAIISASMAMIVKPLNRLATAANTVASGNFEIDVLPVYMQDEVGVVTRAFNQMVASIREYIVKQRETLERENELKENELRMQNHLREAQLKYLQAQINPHFLFNTLNAGAQLAMMEDAKRTGELLTNTAAFFRYNVRNSEDATIGEEVRLVDNYIYICNVRFPDEIHYEKDIDESLEDMKLPSMILQPLVENAFNYGIRNLERHGMIELEIKEKNGRICISVWDNGRGISPERIDEILNSPHPAPDPRSSSSNGVGIRNLLERLRLYFENDVTFEIISEGAEMGTEILITIPCIKG</sequence>
<dbReference type="Pfam" id="PF00672">
    <property type="entry name" value="HAMP"/>
    <property type="match status" value="1"/>
</dbReference>
<evidence type="ECO:0000259" key="11">
    <source>
        <dbReference type="PROSITE" id="PS50885"/>
    </source>
</evidence>
<evidence type="ECO:0000256" key="5">
    <source>
        <dbReference type="ARBA" id="ARBA00022679"/>
    </source>
</evidence>
<keyword evidence="9" id="KW-0472">Membrane</keyword>
<dbReference type="EC" id="2.7.13.3" evidence="3"/>
<evidence type="ECO:0000313" key="13">
    <source>
        <dbReference type="Proteomes" id="UP000224563"/>
    </source>
</evidence>
<keyword evidence="6" id="KW-0418">Kinase</keyword>
<keyword evidence="5" id="KW-0808">Transferase</keyword>
<dbReference type="InterPro" id="IPR005467">
    <property type="entry name" value="His_kinase_dom"/>
</dbReference>
<dbReference type="SUPFAM" id="SSF158472">
    <property type="entry name" value="HAMP domain-like"/>
    <property type="match status" value="1"/>
</dbReference>
<evidence type="ECO:0000256" key="2">
    <source>
        <dbReference type="ARBA" id="ARBA00004370"/>
    </source>
</evidence>
<keyword evidence="4" id="KW-0597">Phosphoprotein</keyword>
<dbReference type="GO" id="GO:0016020">
    <property type="term" value="C:membrane"/>
    <property type="evidence" value="ECO:0007669"/>
    <property type="project" value="UniProtKB-SubCell"/>
</dbReference>
<dbReference type="Gene3D" id="6.10.340.10">
    <property type="match status" value="1"/>
</dbReference>
<evidence type="ECO:0000256" key="9">
    <source>
        <dbReference type="SAM" id="Phobius"/>
    </source>
</evidence>
<dbReference type="InterPro" id="IPR003594">
    <property type="entry name" value="HATPase_dom"/>
</dbReference>
<accession>A0A2G3E1Y4</accession>
<dbReference type="SMART" id="SM00387">
    <property type="entry name" value="HATPase_c"/>
    <property type="match status" value="1"/>
</dbReference>
<reference evidence="12 13" key="1">
    <citation type="submission" date="2017-10" db="EMBL/GenBank/DDBJ databases">
        <title>Resolving the taxonomy of Roseburia spp., Eubacterium rectale and Agathobacter spp. through phylogenomic analysis.</title>
        <authorList>
            <person name="Sheridan P.O."/>
            <person name="Walker A.W."/>
            <person name="Duncan S.H."/>
            <person name="Scott K.P."/>
            <person name="Toole P.W.O."/>
            <person name="Luis P."/>
            <person name="Flint H.J."/>
        </authorList>
    </citation>
    <scope>NUCLEOTIDE SEQUENCE [LARGE SCALE GENOMIC DNA]</scope>
    <source>
        <strain evidence="12 13">JK623</strain>
    </source>
</reference>
<keyword evidence="7" id="KW-0902">Two-component regulatory system</keyword>
<gene>
    <name evidence="12" type="ORF">CSX02_08700</name>
</gene>
<feature type="transmembrane region" description="Helical" evidence="9">
    <location>
        <begin position="186"/>
        <end position="211"/>
    </location>
</feature>
<dbReference type="RefSeq" id="WP_099386390.1">
    <property type="nucleotide sequence ID" value="NZ_JANSWH010000029.1"/>
</dbReference>
<dbReference type="InterPro" id="IPR036890">
    <property type="entry name" value="HATPase_C_sf"/>
</dbReference>
<feature type="coiled-coil region" evidence="8">
    <location>
        <begin position="257"/>
        <end position="284"/>
    </location>
</feature>
<dbReference type="SUPFAM" id="SSF55874">
    <property type="entry name" value="ATPase domain of HSP90 chaperone/DNA topoisomerase II/histidine kinase"/>
    <property type="match status" value="1"/>
</dbReference>
<dbReference type="GO" id="GO:0000155">
    <property type="term" value="F:phosphorelay sensor kinase activity"/>
    <property type="evidence" value="ECO:0007669"/>
    <property type="project" value="InterPro"/>
</dbReference>
<dbReference type="InterPro" id="IPR050640">
    <property type="entry name" value="Bact_2-comp_sensor_kinase"/>
</dbReference>
<evidence type="ECO:0000256" key="1">
    <source>
        <dbReference type="ARBA" id="ARBA00000085"/>
    </source>
</evidence>
<protein>
    <recommendedName>
        <fullName evidence="3">histidine kinase</fullName>
        <ecNumber evidence="3">2.7.13.3</ecNumber>
    </recommendedName>
</protein>
<evidence type="ECO:0000256" key="6">
    <source>
        <dbReference type="ARBA" id="ARBA00022777"/>
    </source>
</evidence>
<keyword evidence="9" id="KW-1133">Transmembrane helix</keyword>
<organism evidence="12 13">
    <name type="scientific">Agathobacter ruminis</name>
    <dbReference type="NCBI Taxonomy" id="1712665"/>
    <lineage>
        <taxon>Bacteria</taxon>
        <taxon>Bacillati</taxon>
        <taxon>Bacillota</taxon>
        <taxon>Clostridia</taxon>
        <taxon>Lachnospirales</taxon>
        <taxon>Lachnospiraceae</taxon>
        <taxon>Agathobacter</taxon>
    </lineage>
</organism>
<keyword evidence="9" id="KW-0812">Transmembrane</keyword>
<dbReference type="Pfam" id="PF02518">
    <property type="entry name" value="HATPase_c"/>
    <property type="match status" value="1"/>
</dbReference>
<dbReference type="EMBL" id="PDYG01000070">
    <property type="protein sequence ID" value="PHU37278.1"/>
    <property type="molecule type" value="Genomic_DNA"/>
</dbReference>
<dbReference type="InterPro" id="IPR010559">
    <property type="entry name" value="Sig_transdc_His_kin_internal"/>
</dbReference>
<dbReference type="Gene3D" id="3.30.565.10">
    <property type="entry name" value="Histidine kinase-like ATPase, C-terminal domain"/>
    <property type="match status" value="1"/>
</dbReference>
<feature type="domain" description="HAMP" evidence="11">
    <location>
        <begin position="208"/>
        <end position="261"/>
    </location>
</feature>
<dbReference type="SMART" id="SM00304">
    <property type="entry name" value="HAMP"/>
    <property type="match status" value="1"/>
</dbReference>
<dbReference type="PANTHER" id="PTHR34220">
    <property type="entry name" value="SENSOR HISTIDINE KINASE YPDA"/>
    <property type="match status" value="1"/>
</dbReference>
<dbReference type="PANTHER" id="PTHR34220:SF7">
    <property type="entry name" value="SENSOR HISTIDINE KINASE YPDA"/>
    <property type="match status" value="1"/>
</dbReference>
<proteinExistence type="predicted"/>
<keyword evidence="8" id="KW-0175">Coiled coil</keyword>
<evidence type="ECO:0000256" key="4">
    <source>
        <dbReference type="ARBA" id="ARBA00022553"/>
    </source>
</evidence>
<keyword evidence="13" id="KW-1185">Reference proteome</keyword>
<dbReference type="Proteomes" id="UP000224563">
    <property type="component" value="Unassembled WGS sequence"/>
</dbReference>
<evidence type="ECO:0000256" key="3">
    <source>
        <dbReference type="ARBA" id="ARBA00012438"/>
    </source>
</evidence>
<feature type="domain" description="Histidine kinase" evidence="10">
    <location>
        <begin position="384"/>
        <end position="494"/>
    </location>
</feature>
<dbReference type="PROSITE" id="PS50885">
    <property type="entry name" value="HAMP"/>
    <property type="match status" value="1"/>
</dbReference>
<dbReference type="Pfam" id="PF06580">
    <property type="entry name" value="His_kinase"/>
    <property type="match status" value="1"/>
</dbReference>
<evidence type="ECO:0000313" key="12">
    <source>
        <dbReference type="EMBL" id="PHU37278.1"/>
    </source>
</evidence>
<dbReference type="AlphaFoldDB" id="A0A2G3E1Y4"/>
<evidence type="ECO:0000256" key="7">
    <source>
        <dbReference type="ARBA" id="ARBA00023012"/>
    </source>
</evidence>